<protein>
    <recommendedName>
        <fullName evidence="3">TIGR00725 family protein</fullName>
    </recommendedName>
</protein>
<dbReference type="AlphaFoldDB" id="A0A1G1WQL2"/>
<dbReference type="EMBL" id="MHCX01000010">
    <property type="protein sequence ID" value="OGY30022.1"/>
    <property type="molecule type" value="Genomic_DNA"/>
</dbReference>
<reference evidence="1 2" key="1">
    <citation type="journal article" date="2016" name="Nat. Commun.">
        <title>Thousands of microbial genomes shed light on interconnected biogeochemical processes in an aquifer system.</title>
        <authorList>
            <person name="Anantharaman K."/>
            <person name="Brown C.T."/>
            <person name="Hug L.A."/>
            <person name="Sharon I."/>
            <person name="Castelle C.J."/>
            <person name="Probst A.J."/>
            <person name="Thomas B.C."/>
            <person name="Singh A."/>
            <person name="Wilkins M.J."/>
            <person name="Karaoz U."/>
            <person name="Brodie E.L."/>
            <person name="Williams K.H."/>
            <person name="Hubbard S.S."/>
            <person name="Banfield J.F."/>
        </authorList>
    </citation>
    <scope>NUCLEOTIDE SEQUENCE [LARGE SCALE GENOMIC DNA]</scope>
</reference>
<sequence length="187" mass="20122">MRFKICVSGSAAGECVENEETMGLAKEVGREIARQKCILMTGATTGIPYAAALGATEQKGLSIGFSPAATPADHINRYRLPTKGMELVIYTGFGYSGRDLLLTRAADAVIIICGRIGTLHEFSVAFEDKKPIGVLEGSGGITADLRGIVERSHKDHEVIIYESDPKKLVAGLVGELERKYQPLKDLL</sequence>
<comment type="caution">
    <text evidence="1">The sequence shown here is derived from an EMBL/GenBank/DDBJ whole genome shotgun (WGS) entry which is preliminary data.</text>
</comment>
<proteinExistence type="predicted"/>
<name>A0A1G1WQL2_9BACT</name>
<evidence type="ECO:0000313" key="2">
    <source>
        <dbReference type="Proteomes" id="UP000177821"/>
    </source>
</evidence>
<dbReference type="Pfam" id="PF18306">
    <property type="entry name" value="LDcluster4"/>
    <property type="match status" value="1"/>
</dbReference>
<dbReference type="SUPFAM" id="SSF102405">
    <property type="entry name" value="MCP/YpsA-like"/>
    <property type="match status" value="1"/>
</dbReference>
<evidence type="ECO:0008006" key="3">
    <source>
        <dbReference type="Google" id="ProtNLM"/>
    </source>
</evidence>
<organism evidence="1 2">
    <name type="scientific">Candidatus Woykebacteria bacterium RIFCSPHIGHO2_02_FULL_43_16b</name>
    <dbReference type="NCBI Taxonomy" id="1802601"/>
    <lineage>
        <taxon>Bacteria</taxon>
        <taxon>Candidatus Woykeibacteriota</taxon>
    </lineage>
</organism>
<dbReference type="GO" id="GO:0005829">
    <property type="term" value="C:cytosol"/>
    <property type="evidence" value="ECO:0007669"/>
    <property type="project" value="TreeGrafter"/>
</dbReference>
<dbReference type="Proteomes" id="UP000177821">
    <property type="component" value="Unassembled WGS sequence"/>
</dbReference>
<dbReference type="PANTHER" id="PTHR43393">
    <property type="entry name" value="CYTOKININ RIBOSIDE 5'-MONOPHOSPHATE PHOSPHORIBOHYDROLASE"/>
    <property type="match status" value="1"/>
</dbReference>
<evidence type="ECO:0000313" key="1">
    <source>
        <dbReference type="EMBL" id="OGY30022.1"/>
    </source>
</evidence>
<dbReference type="InterPro" id="IPR041164">
    <property type="entry name" value="LDcluster4"/>
</dbReference>
<dbReference type="PANTHER" id="PTHR43393:SF3">
    <property type="entry name" value="LYSINE DECARBOXYLASE-LIKE PROTEIN"/>
    <property type="match status" value="1"/>
</dbReference>
<dbReference type="InterPro" id="IPR052341">
    <property type="entry name" value="LOG_family_nucleotidases"/>
</dbReference>
<accession>A0A1G1WQL2</accession>
<gene>
    <name evidence="1" type="ORF">A3J50_02990</name>
</gene>
<dbReference type="Gene3D" id="3.40.50.450">
    <property type="match status" value="1"/>
</dbReference>